<dbReference type="Gene3D" id="3.30.250.20">
    <property type="entry name" value="L1 transposable element, C-terminal domain"/>
    <property type="match status" value="1"/>
</dbReference>
<sequence length="116" mass="13501">MHQDGLLQTHPIIVCFLRHKHKGIEIHIAGDYSHETNDRRKAFLPLRPRLCQLDIKYRLFESARMWITMGGKSKDFFLEGLSAQYMDVTPLELHPVMDSYPDNSAYLSSPERAETQ</sequence>
<proteinExistence type="predicted"/>
<name>A0AAV7NC26_PLEWA</name>
<comment type="caution">
    <text evidence="1">The sequence shown here is derived from an EMBL/GenBank/DDBJ whole genome shotgun (WGS) entry which is preliminary data.</text>
</comment>
<evidence type="ECO:0000313" key="2">
    <source>
        <dbReference type="Proteomes" id="UP001066276"/>
    </source>
</evidence>
<dbReference type="Proteomes" id="UP001066276">
    <property type="component" value="Chromosome 8"/>
</dbReference>
<organism evidence="1 2">
    <name type="scientific">Pleurodeles waltl</name>
    <name type="common">Iberian ribbed newt</name>
    <dbReference type="NCBI Taxonomy" id="8319"/>
    <lineage>
        <taxon>Eukaryota</taxon>
        <taxon>Metazoa</taxon>
        <taxon>Chordata</taxon>
        <taxon>Craniata</taxon>
        <taxon>Vertebrata</taxon>
        <taxon>Euteleostomi</taxon>
        <taxon>Amphibia</taxon>
        <taxon>Batrachia</taxon>
        <taxon>Caudata</taxon>
        <taxon>Salamandroidea</taxon>
        <taxon>Salamandridae</taxon>
        <taxon>Pleurodelinae</taxon>
        <taxon>Pleurodeles</taxon>
    </lineage>
</organism>
<keyword evidence="2" id="KW-1185">Reference proteome</keyword>
<dbReference type="EMBL" id="JANPWB010000012">
    <property type="protein sequence ID" value="KAJ1112994.1"/>
    <property type="molecule type" value="Genomic_DNA"/>
</dbReference>
<dbReference type="InterPro" id="IPR042566">
    <property type="entry name" value="L1_C"/>
</dbReference>
<evidence type="ECO:0000313" key="1">
    <source>
        <dbReference type="EMBL" id="KAJ1112994.1"/>
    </source>
</evidence>
<gene>
    <name evidence="1" type="ORF">NDU88_001254</name>
</gene>
<dbReference type="AlphaFoldDB" id="A0AAV7NC26"/>
<reference evidence="1" key="1">
    <citation type="journal article" date="2022" name="bioRxiv">
        <title>Sequencing and chromosome-scale assembly of the giantPleurodeles waltlgenome.</title>
        <authorList>
            <person name="Brown T."/>
            <person name="Elewa A."/>
            <person name="Iarovenko S."/>
            <person name="Subramanian E."/>
            <person name="Araus A.J."/>
            <person name="Petzold A."/>
            <person name="Susuki M."/>
            <person name="Suzuki K.-i.T."/>
            <person name="Hayashi T."/>
            <person name="Toyoda A."/>
            <person name="Oliveira C."/>
            <person name="Osipova E."/>
            <person name="Leigh N.D."/>
            <person name="Simon A."/>
            <person name="Yun M.H."/>
        </authorList>
    </citation>
    <scope>NUCLEOTIDE SEQUENCE</scope>
    <source>
        <strain evidence="1">20211129_DDA</strain>
        <tissue evidence="1">Liver</tissue>
    </source>
</reference>
<protein>
    <submittedName>
        <fullName evidence="1">Uncharacterized protein</fullName>
    </submittedName>
</protein>
<accession>A0AAV7NC26</accession>